<organism evidence="2 3">
    <name type="scientific">Rattus norvegicus</name>
    <name type="common">Rat</name>
    <dbReference type="NCBI Taxonomy" id="10116"/>
    <lineage>
        <taxon>Eukaryota</taxon>
        <taxon>Metazoa</taxon>
        <taxon>Chordata</taxon>
        <taxon>Craniata</taxon>
        <taxon>Vertebrata</taxon>
        <taxon>Euteleostomi</taxon>
        <taxon>Mammalia</taxon>
        <taxon>Eutheria</taxon>
        <taxon>Euarchontoglires</taxon>
        <taxon>Glires</taxon>
        <taxon>Rodentia</taxon>
        <taxon>Myomorpha</taxon>
        <taxon>Muroidea</taxon>
        <taxon>Muridae</taxon>
        <taxon>Murinae</taxon>
        <taxon>Rattus</taxon>
    </lineage>
</organism>
<sequence>MHMDPPRGFEASPCLRMNLSSESQGCYSHSLPHAPRTTGTELGLTT</sequence>
<gene>
    <name evidence="2" type="ORF">rCG_36157</name>
</gene>
<evidence type="ECO:0000256" key="1">
    <source>
        <dbReference type="SAM" id="MobiDB-lite"/>
    </source>
</evidence>
<dbReference type="EMBL" id="CH473963">
    <property type="protein sequence ID" value="EDM00262.1"/>
    <property type="molecule type" value="Genomic_DNA"/>
</dbReference>
<dbReference type="AlphaFoldDB" id="A6IKJ8"/>
<protein>
    <submittedName>
        <fullName evidence="2">RCG36157</fullName>
    </submittedName>
</protein>
<dbReference type="Proteomes" id="UP000234681">
    <property type="component" value="Chromosome 14"/>
</dbReference>
<feature type="region of interest" description="Disordered" evidence="1">
    <location>
        <begin position="23"/>
        <end position="46"/>
    </location>
</feature>
<evidence type="ECO:0000313" key="2">
    <source>
        <dbReference type="EMBL" id="EDM00262.1"/>
    </source>
</evidence>
<evidence type="ECO:0000313" key="3">
    <source>
        <dbReference type="Proteomes" id="UP000234681"/>
    </source>
</evidence>
<proteinExistence type="predicted"/>
<accession>A6IKJ8</accession>
<reference evidence="3" key="1">
    <citation type="submission" date="2005-09" db="EMBL/GenBank/DDBJ databases">
        <authorList>
            <person name="Mural R.J."/>
            <person name="Li P.W."/>
            <person name="Adams M.D."/>
            <person name="Amanatides P.G."/>
            <person name="Baden-Tillson H."/>
            <person name="Barnstead M."/>
            <person name="Chin S.H."/>
            <person name="Dew I."/>
            <person name="Evans C.A."/>
            <person name="Ferriera S."/>
            <person name="Flanigan M."/>
            <person name="Fosler C."/>
            <person name="Glodek A."/>
            <person name="Gu Z."/>
            <person name="Holt R.A."/>
            <person name="Jennings D."/>
            <person name="Kraft C.L."/>
            <person name="Lu F."/>
            <person name="Nguyen T."/>
            <person name="Nusskern D.R."/>
            <person name="Pfannkoch C.M."/>
            <person name="Sitter C."/>
            <person name="Sutton G.G."/>
            <person name="Venter J.C."/>
            <person name="Wang Z."/>
            <person name="Woodage T."/>
            <person name="Zheng X.H."/>
            <person name="Zhong F."/>
        </authorList>
    </citation>
    <scope>NUCLEOTIDE SEQUENCE [LARGE SCALE GENOMIC DNA]</scope>
    <source>
        <strain>BN</strain>
        <strain evidence="3">Sprague-Dawley</strain>
    </source>
</reference>
<name>A6IKJ8_RAT</name>
<feature type="compositionally biased region" description="Polar residues" evidence="1">
    <location>
        <begin position="37"/>
        <end position="46"/>
    </location>
</feature>